<dbReference type="EMBL" id="JANBUO010002791">
    <property type="protein sequence ID" value="KAJ2793731.1"/>
    <property type="molecule type" value="Genomic_DNA"/>
</dbReference>
<feature type="region of interest" description="Disordered" evidence="1">
    <location>
        <begin position="164"/>
        <end position="219"/>
    </location>
</feature>
<dbReference type="AlphaFoldDB" id="A0A9W8HPR7"/>
<gene>
    <name evidence="2" type="ORF">H4R20_006454</name>
</gene>
<dbReference type="Proteomes" id="UP001140094">
    <property type="component" value="Unassembled WGS sequence"/>
</dbReference>
<reference evidence="2" key="1">
    <citation type="submission" date="2022-07" db="EMBL/GenBank/DDBJ databases">
        <title>Phylogenomic reconstructions and comparative analyses of Kickxellomycotina fungi.</title>
        <authorList>
            <person name="Reynolds N.K."/>
            <person name="Stajich J.E."/>
            <person name="Barry K."/>
            <person name="Grigoriev I.V."/>
            <person name="Crous P."/>
            <person name="Smith M.E."/>
        </authorList>
    </citation>
    <scope>NUCLEOTIDE SEQUENCE</scope>
    <source>
        <strain evidence="2">NRRL 1565</strain>
    </source>
</reference>
<protein>
    <submittedName>
        <fullName evidence="2">Uncharacterized protein</fullName>
    </submittedName>
</protein>
<evidence type="ECO:0000313" key="2">
    <source>
        <dbReference type="EMBL" id="KAJ2793731.1"/>
    </source>
</evidence>
<dbReference type="OrthoDB" id="5560930at2759"/>
<name>A0A9W8HPR7_9FUNG</name>
<keyword evidence="3" id="KW-1185">Reference proteome</keyword>
<comment type="caution">
    <text evidence="2">The sequence shown here is derived from an EMBL/GenBank/DDBJ whole genome shotgun (WGS) entry which is preliminary data.</text>
</comment>
<evidence type="ECO:0000256" key="1">
    <source>
        <dbReference type="SAM" id="MobiDB-lite"/>
    </source>
</evidence>
<proteinExistence type="predicted"/>
<sequence length="386" mass="41129">MGIGSAPTVTAQPSFQLSSQSLYPLQGRLGGGVHLPPINTKLSMESSSFGLNSPKFPQSPTTLDTADSSGFTPYYMEIVHPKAPELLRLPKQRTVKDAKRNTGGSMTKLSNAMASSASSGMITPGSSGNNSNSSSILGSISLESIARQGSGMTTMRIKRSISTLLQRSSSMLRRGDSTLRRQNTATTSPTRGNNRSEEPSPAPFLRSNAPTPEPDIGDHALRPLARSDLATALTASQFKVSAANTMVSPLIGNSMLHIKVVMDSDSRSIVVVPMTRTMVFARARERILTKLFQGGVAFVESKRRQLAIRRPDGTMAVIEDNPTWRTVMDVAGKAHCQQAKAVVAGTPTSRWAASSGTAPTTTNKTVVKLTLHLIDCPTNDTSSSTL</sequence>
<evidence type="ECO:0000313" key="3">
    <source>
        <dbReference type="Proteomes" id="UP001140094"/>
    </source>
</evidence>
<accession>A0A9W8HPR7</accession>
<organism evidence="2 3">
    <name type="scientific">Coemansia guatemalensis</name>
    <dbReference type="NCBI Taxonomy" id="2761395"/>
    <lineage>
        <taxon>Eukaryota</taxon>
        <taxon>Fungi</taxon>
        <taxon>Fungi incertae sedis</taxon>
        <taxon>Zoopagomycota</taxon>
        <taxon>Kickxellomycotina</taxon>
        <taxon>Kickxellomycetes</taxon>
        <taxon>Kickxellales</taxon>
        <taxon>Kickxellaceae</taxon>
        <taxon>Coemansia</taxon>
    </lineage>
</organism>
<feature type="compositionally biased region" description="Polar residues" evidence="1">
    <location>
        <begin position="180"/>
        <end position="193"/>
    </location>
</feature>